<feature type="compositionally biased region" description="Polar residues" evidence="3">
    <location>
        <begin position="390"/>
        <end position="403"/>
    </location>
</feature>
<dbReference type="PROSITE" id="PS50198">
    <property type="entry name" value="PPIC_PPIASE_2"/>
    <property type="match status" value="1"/>
</dbReference>
<evidence type="ECO:0000313" key="6">
    <source>
        <dbReference type="EMBL" id="MDM8275590.1"/>
    </source>
</evidence>
<keyword evidence="2 6" id="KW-0413">Isomerase</keyword>
<dbReference type="InterPro" id="IPR000297">
    <property type="entry name" value="PPIase_PpiC"/>
</dbReference>
<feature type="region of interest" description="Disordered" evidence="3">
    <location>
        <begin position="1"/>
        <end position="27"/>
    </location>
</feature>
<name>A0ABT7VAR6_9ACTN</name>
<dbReference type="Proteomes" id="UP001529421">
    <property type="component" value="Unassembled WGS sequence"/>
</dbReference>
<keyword evidence="2" id="KW-0697">Rotamase</keyword>
<dbReference type="Gene3D" id="3.10.50.40">
    <property type="match status" value="1"/>
</dbReference>
<organism evidence="6 7">
    <name type="scientific">Enorma phocaeensis</name>
    <dbReference type="NCBI Taxonomy" id="1871019"/>
    <lineage>
        <taxon>Bacteria</taxon>
        <taxon>Bacillati</taxon>
        <taxon>Actinomycetota</taxon>
        <taxon>Coriobacteriia</taxon>
        <taxon>Coriobacteriales</taxon>
        <taxon>Coriobacteriaceae</taxon>
        <taxon>Enorma</taxon>
    </lineage>
</organism>
<dbReference type="RefSeq" id="WP_289545730.1">
    <property type="nucleotide sequence ID" value="NZ_JAUDDZ010000014.1"/>
</dbReference>
<evidence type="ECO:0000256" key="1">
    <source>
        <dbReference type="ARBA" id="ARBA00022729"/>
    </source>
</evidence>
<keyword evidence="4" id="KW-0812">Transmembrane</keyword>
<evidence type="ECO:0000313" key="7">
    <source>
        <dbReference type="Proteomes" id="UP001529421"/>
    </source>
</evidence>
<reference evidence="7" key="1">
    <citation type="submission" date="2023-06" db="EMBL/GenBank/DDBJ databases">
        <title>Identification and characterization of horizontal gene transfer across gut microbiota members of farm animals based on homology search.</title>
        <authorList>
            <person name="Zeman M."/>
            <person name="Kubasova T."/>
            <person name="Jahodarova E."/>
            <person name="Nykrynova M."/>
            <person name="Rychlik I."/>
        </authorList>
    </citation>
    <scope>NUCLEOTIDE SEQUENCE [LARGE SCALE GENOMIC DNA]</scope>
    <source>
        <strain evidence="7">154_Feed</strain>
    </source>
</reference>
<reference evidence="6 7" key="2">
    <citation type="submission" date="2023-06" db="EMBL/GenBank/DDBJ databases">
        <authorList>
            <person name="Zeman M."/>
            <person name="Kubasova T."/>
            <person name="Jahodarova E."/>
            <person name="Nykrynova M."/>
            <person name="Rychlik I."/>
        </authorList>
    </citation>
    <scope>NUCLEOTIDE SEQUENCE [LARGE SCALE GENOMIC DNA]</scope>
    <source>
        <strain evidence="6 7">154_Feed</strain>
    </source>
</reference>
<dbReference type="EC" id="5.2.1.8" evidence="6"/>
<dbReference type="PROSITE" id="PS01096">
    <property type="entry name" value="PPIC_PPIASE_1"/>
    <property type="match status" value="1"/>
</dbReference>
<dbReference type="Pfam" id="PF00639">
    <property type="entry name" value="Rotamase"/>
    <property type="match status" value="1"/>
</dbReference>
<sequence>MAMKKNHNQKHEGAGGKTPTKGDFKRESKKALGKGAKYVLVAIGVAAMLLSVTAMACSGILSQFQSSGEDYTLTGGVAATVNGVNITEDTITKQIMSTRSSMGYGSDQGWADYLASSGMTPESYRENVINQYARQYLVTEAIKEYDITVTQDDLDKAWEDFVANYDSEDAALETLTNVGYTKDTYLQSMESSLAQQKLRDKVAPEQDPTDDEIIEYVNDNIDTYNDARRSSHILIKVASDADDATKEEARQKAQEVLDKINNGEISFEDAAKEYSEDSSASDGGDVGWDKMTSFVTEYQDALSALSKDQVSGIVESSYGFHIIKCTDYFHVDGEVTSIDQIPEDLRTSLSDNIKSTNANNDYNTWLNDYVDAADIQINPMPSDVPYNVDMSGTTSSTDEGSAQ</sequence>
<dbReference type="PANTHER" id="PTHR47637:SF1">
    <property type="entry name" value="CHAPERONE SURA"/>
    <property type="match status" value="1"/>
</dbReference>
<dbReference type="Pfam" id="PF13624">
    <property type="entry name" value="SurA_N_3"/>
    <property type="match status" value="1"/>
</dbReference>
<feature type="region of interest" description="Disordered" evidence="3">
    <location>
        <begin position="383"/>
        <end position="403"/>
    </location>
</feature>
<evidence type="ECO:0000259" key="5">
    <source>
        <dbReference type="PROSITE" id="PS50198"/>
    </source>
</evidence>
<dbReference type="InterPro" id="IPR027304">
    <property type="entry name" value="Trigger_fact/SurA_dom_sf"/>
</dbReference>
<feature type="transmembrane region" description="Helical" evidence="4">
    <location>
        <begin position="38"/>
        <end position="61"/>
    </location>
</feature>
<dbReference type="EMBL" id="JAUDDZ010000014">
    <property type="protein sequence ID" value="MDM8275590.1"/>
    <property type="molecule type" value="Genomic_DNA"/>
</dbReference>
<feature type="domain" description="PpiC" evidence="5">
    <location>
        <begin position="225"/>
        <end position="327"/>
    </location>
</feature>
<proteinExistence type="predicted"/>
<dbReference type="GO" id="GO:0003755">
    <property type="term" value="F:peptidyl-prolyl cis-trans isomerase activity"/>
    <property type="evidence" value="ECO:0007669"/>
    <property type="project" value="UniProtKB-EC"/>
</dbReference>
<dbReference type="SUPFAM" id="SSF109998">
    <property type="entry name" value="Triger factor/SurA peptide-binding domain-like"/>
    <property type="match status" value="1"/>
</dbReference>
<dbReference type="InterPro" id="IPR023058">
    <property type="entry name" value="PPIase_PpiC_CS"/>
</dbReference>
<keyword evidence="4" id="KW-0472">Membrane</keyword>
<gene>
    <name evidence="6" type="ORF">QUW28_08830</name>
</gene>
<dbReference type="PANTHER" id="PTHR47637">
    <property type="entry name" value="CHAPERONE SURA"/>
    <property type="match status" value="1"/>
</dbReference>
<accession>A0ABT7VAR6</accession>
<dbReference type="Gene3D" id="1.10.4030.10">
    <property type="entry name" value="Porin chaperone SurA, peptide-binding domain"/>
    <property type="match status" value="1"/>
</dbReference>
<dbReference type="InterPro" id="IPR046357">
    <property type="entry name" value="PPIase_dom_sf"/>
</dbReference>
<feature type="compositionally biased region" description="Basic and acidic residues" evidence="3">
    <location>
        <begin position="9"/>
        <end position="27"/>
    </location>
</feature>
<keyword evidence="4" id="KW-1133">Transmembrane helix</keyword>
<keyword evidence="1" id="KW-0732">Signal</keyword>
<comment type="caution">
    <text evidence="6">The sequence shown here is derived from an EMBL/GenBank/DDBJ whole genome shotgun (WGS) entry which is preliminary data.</text>
</comment>
<evidence type="ECO:0000256" key="3">
    <source>
        <dbReference type="SAM" id="MobiDB-lite"/>
    </source>
</evidence>
<dbReference type="InterPro" id="IPR050280">
    <property type="entry name" value="OMP_Chaperone_SurA"/>
</dbReference>
<keyword evidence="7" id="KW-1185">Reference proteome</keyword>
<evidence type="ECO:0000256" key="2">
    <source>
        <dbReference type="PROSITE-ProRule" id="PRU00278"/>
    </source>
</evidence>
<dbReference type="SUPFAM" id="SSF54534">
    <property type="entry name" value="FKBP-like"/>
    <property type="match status" value="1"/>
</dbReference>
<protein>
    <submittedName>
        <fullName evidence="6">Peptidylprolyl isomerase</fullName>
        <ecNumber evidence="6">5.2.1.8</ecNumber>
    </submittedName>
</protein>
<evidence type="ECO:0000256" key="4">
    <source>
        <dbReference type="SAM" id="Phobius"/>
    </source>
</evidence>